<evidence type="ECO:0000313" key="1">
    <source>
        <dbReference type="Proteomes" id="UP000887565"/>
    </source>
</evidence>
<proteinExistence type="predicted"/>
<sequence length="78" mass="8943">GNCVIASSISTSESVEEEDRGRILPIKDSAYFLHGSHILPIEALGIHSTKHLRNQTMYCRKKYKTLRYLYAIARRAYT</sequence>
<dbReference type="Proteomes" id="UP000887565">
    <property type="component" value="Unplaced"/>
</dbReference>
<dbReference type="AlphaFoldDB" id="A0A915HSF8"/>
<accession>A0A915HSF8</accession>
<reference evidence="2" key="1">
    <citation type="submission" date="2022-11" db="UniProtKB">
        <authorList>
            <consortium name="WormBaseParasite"/>
        </authorList>
    </citation>
    <scope>IDENTIFICATION</scope>
</reference>
<dbReference type="WBParaSite" id="nRc.2.0.1.t04689-RA">
    <property type="protein sequence ID" value="nRc.2.0.1.t04689-RA"/>
    <property type="gene ID" value="nRc.2.0.1.g04689"/>
</dbReference>
<name>A0A915HSF8_ROMCU</name>
<protein>
    <submittedName>
        <fullName evidence="2">Uncharacterized protein</fullName>
    </submittedName>
</protein>
<keyword evidence="1" id="KW-1185">Reference proteome</keyword>
<organism evidence="1 2">
    <name type="scientific">Romanomermis culicivorax</name>
    <name type="common">Nematode worm</name>
    <dbReference type="NCBI Taxonomy" id="13658"/>
    <lineage>
        <taxon>Eukaryota</taxon>
        <taxon>Metazoa</taxon>
        <taxon>Ecdysozoa</taxon>
        <taxon>Nematoda</taxon>
        <taxon>Enoplea</taxon>
        <taxon>Dorylaimia</taxon>
        <taxon>Mermithida</taxon>
        <taxon>Mermithoidea</taxon>
        <taxon>Mermithidae</taxon>
        <taxon>Romanomermis</taxon>
    </lineage>
</organism>
<evidence type="ECO:0000313" key="2">
    <source>
        <dbReference type="WBParaSite" id="nRc.2.0.1.t04689-RA"/>
    </source>
</evidence>